<evidence type="ECO:0000256" key="1">
    <source>
        <dbReference type="SAM" id="MobiDB-lite"/>
    </source>
</evidence>
<feature type="compositionally biased region" description="Low complexity" evidence="1">
    <location>
        <begin position="220"/>
        <end position="230"/>
    </location>
</feature>
<accession>A0AAV9IZL6</accession>
<sequence>MGTSGEDDDSRLWESGQFDDILIKLVEDEEAYGHGGGAAGTGASAWPRAPPPPSAALRGEARPIEKRDADQAVARETNSSSLEQELTVKQGEIAILRQRLEQQRGELVALRNTATINARERVRHQEALWTTRVSDDGKAAAEWQTTVAQLQQQLERLRARLQFREQEAHELHQQLARHQQPATPAAAARPPMASDALSTGKRRRESLALFDDELLLTRAVSPARTPPARRSTARETSPSGAPDAAQGSASCRAHELWGTVLAVHAHDLHCLMAHRCSRMLDGAVVDERQPPIAYGQRSPARTLECLLSAHSLSNAVHAVMELAGAVLAHGDDAAVERSSCREARWAAIRLLDALAHSMPECRNHLVQCVAAVYAHSPDTPGASPYPWVTTLMELCCLQRPDRTLRLPVPEWLGVVRLLTLVAVSRADSCREGGQTPPSVESSNALSLLQGGDILGTLGEAAALRRDATATSSPLYPLVPLAACQFLAQVLYAQLWLAPAAAVDEALLLHLLSADAMRVVWDALLQPHWALSTAALRVLGVLFLGPHHRRVRSQWHRLHAVASRIDALTSLTKALSRHWAHWQRVTRQQQQHPWSVAVAELLPDDVASRDEFDVFGRQGRHGVGDAHGGLPDGAADDTDWRLWQWRQHVFQWDAQACAAVEPLSSLAWIGLDAPASVAASSSSIALCLLLLYRAVPLDALSAPDDHHAALTAHAESPSRADKENRAATAETPKDAHRTALPTTRLPPKLQTRLRFILRHIARSAKAYTAQAASADAATALKALYEAYTTPQALLIDLAPIARALLKWATATVNVEQTNPSGGGGGAG</sequence>
<evidence type="ECO:0000313" key="2">
    <source>
        <dbReference type="EMBL" id="KAK4537778.1"/>
    </source>
</evidence>
<keyword evidence="3" id="KW-1185">Reference proteome</keyword>
<comment type="caution">
    <text evidence="2">The sequence shown here is derived from an EMBL/GenBank/DDBJ whole genome shotgun (WGS) entry which is preliminary data.</text>
</comment>
<feature type="region of interest" description="Disordered" evidence="1">
    <location>
        <begin position="710"/>
        <end position="740"/>
    </location>
</feature>
<proteinExistence type="predicted"/>
<name>A0AAV9IZL6_CYACA</name>
<feature type="compositionally biased region" description="Low complexity" evidence="1">
    <location>
        <begin position="181"/>
        <end position="196"/>
    </location>
</feature>
<gene>
    <name evidence="2" type="ORF">CDCA_CDCA14G3803</name>
</gene>
<protein>
    <submittedName>
        <fullName evidence="2">Uncharacterized protein</fullName>
    </submittedName>
</protein>
<feature type="region of interest" description="Disordered" evidence="1">
    <location>
        <begin position="168"/>
        <end position="201"/>
    </location>
</feature>
<feature type="compositionally biased region" description="Basic and acidic residues" evidence="1">
    <location>
        <begin position="715"/>
        <end position="736"/>
    </location>
</feature>
<organism evidence="2 3">
    <name type="scientific">Cyanidium caldarium</name>
    <name type="common">Red alga</name>
    <dbReference type="NCBI Taxonomy" id="2771"/>
    <lineage>
        <taxon>Eukaryota</taxon>
        <taxon>Rhodophyta</taxon>
        <taxon>Bangiophyceae</taxon>
        <taxon>Cyanidiales</taxon>
        <taxon>Cyanidiaceae</taxon>
        <taxon>Cyanidium</taxon>
    </lineage>
</organism>
<evidence type="ECO:0000313" key="3">
    <source>
        <dbReference type="Proteomes" id="UP001301350"/>
    </source>
</evidence>
<feature type="region of interest" description="Disordered" evidence="1">
    <location>
        <begin position="32"/>
        <end position="68"/>
    </location>
</feature>
<dbReference type="AlphaFoldDB" id="A0AAV9IZL6"/>
<reference evidence="2 3" key="1">
    <citation type="submission" date="2022-07" db="EMBL/GenBank/DDBJ databases">
        <title>Genome-wide signatures of adaptation to extreme environments.</title>
        <authorList>
            <person name="Cho C.H."/>
            <person name="Yoon H.S."/>
        </authorList>
    </citation>
    <scope>NUCLEOTIDE SEQUENCE [LARGE SCALE GENOMIC DNA]</scope>
    <source>
        <strain evidence="2 3">DBV 063 E5</strain>
    </source>
</reference>
<dbReference type="Proteomes" id="UP001301350">
    <property type="component" value="Unassembled WGS sequence"/>
</dbReference>
<feature type="compositionally biased region" description="Basic and acidic residues" evidence="1">
    <location>
        <begin position="59"/>
        <end position="68"/>
    </location>
</feature>
<dbReference type="EMBL" id="JANCYW010000014">
    <property type="protein sequence ID" value="KAK4537778.1"/>
    <property type="molecule type" value="Genomic_DNA"/>
</dbReference>
<feature type="region of interest" description="Disordered" evidence="1">
    <location>
        <begin position="220"/>
        <end position="247"/>
    </location>
</feature>